<dbReference type="RefSeq" id="WP_116706487.1">
    <property type="nucleotide sequence ID" value="NZ_QEKW01000001.1"/>
</dbReference>
<dbReference type="Gene3D" id="2.60.40.10">
    <property type="entry name" value="Immunoglobulins"/>
    <property type="match status" value="1"/>
</dbReference>
<organism evidence="4 5">
    <name type="scientific">Actinomycetospora cinnamomea</name>
    <dbReference type="NCBI Taxonomy" id="663609"/>
    <lineage>
        <taxon>Bacteria</taxon>
        <taxon>Bacillati</taxon>
        <taxon>Actinomycetota</taxon>
        <taxon>Actinomycetes</taxon>
        <taxon>Pseudonocardiales</taxon>
        <taxon>Pseudonocardiaceae</taxon>
        <taxon>Actinomycetospora</taxon>
    </lineage>
</organism>
<sequence>MTRSPSAPPDARGARLDGDVLRVAVPATASAEAVELCLLPRGGSSSAALPLPGPDGERRVELRRTAEGWWQGEADGVAAGTPYGLRVHGPWDPVRGVRTNPAKLLVDPWTRRVAGSLTSLAAARPFAGDDPFSARRSDEDSARAVPHGLVTPAPEPATSARPDVPWPDTVIYETHVRDLTMRHPEVPEHLRGTYAGVAHPAVVDHLVALGVTTLELLPIFASQAEPSLLARGRGNHWGYSTLAYLAPHPRYASTPGREVEEVRAMVATLHAAGLEVVLDVVFNHTCEGGVDGPSLSWRGLDAAGWYALDSRGRDVDLTGCGNTLDPASPLVRALVVDSLRYWVTVMGVDGFRFDLASTLGRPRGGAFDPAAPLLTDIATDPVLSTVKLIAEPWDATGEGYRVGGFGPAWAEWNGRFRDGVRDFWRGHGPLSEIVTRLAGSSDLYWPARTPAASVNFVTAHDGFTLADLVSYERKHNEANGEQGRDGTDDNRSANHGVEGPTDDPAVLALRARQARNLLATLLLSAGTPMLLGGDELGHTQHGNNNVYSLDDETSWRSWTALPDPDLVDFVARALSLRRATPALRRTDFFYGREDTDPDGAVPDVAWLHPDGRELVEPDFHHHGRTLVVRVDGAGAGPALLVVLHADSSSVDVRLPDAYGDAAWTPVLDTGTASGAPGSAQTRPAGETIDVRGHTTLVLRAAPGA</sequence>
<evidence type="ECO:0000313" key="4">
    <source>
        <dbReference type="EMBL" id="PVZ14678.1"/>
    </source>
</evidence>
<feature type="region of interest" description="Disordered" evidence="2">
    <location>
        <begin position="476"/>
        <end position="504"/>
    </location>
</feature>
<dbReference type="InterPro" id="IPR017853">
    <property type="entry name" value="GH"/>
</dbReference>
<dbReference type="InterPro" id="IPR013780">
    <property type="entry name" value="Glyco_hydro_b"/>
</dbReference>
<evidence type="ECO:0000313" key="5">
    <source>
        <dbReference type="Proteomes" id="UP000245639"/>
    </source>
</evidence>
<feature type="region of interest" description="Disordered" evidence="2">
    <location>
        <begin position="129"/>
        <end position="166"/>
    </location>
</feature>
<dbReference type="OrthoDB" id="3236218at2"/>
<dbReference type="SMART" id="SM00642">
    <property type="entry name" value="Aamy"/>
    <property type="match status" value="1"/>
</dbReference>
<dbReference type="InterPro" id="IPR044505">
    <property type="entry name" value="GlgX_Isoamylase_N_E_set"/>
</dbReference>
<dbReference type="InterPro" id="IPR014756">
    <property type="entry name" value="Ig_E-set"/>
</dbReference>
<dbReference type="Gene3D" id="3.20.20.80">
    <property type="entry name" value="Glycosidases"/>
    <property type="match status" value="1"/>
</dbReference>
<dbReference type="EMBL" id="QEKW01000001">
    <property type="protein sequence ID" value="PVZ14678.1"/>
    <property type="molecule type" value="Genomic_DNA"/>
</dbReference>
<dbReference type="AlphaFoldDB" id="A0A2U1FR78"/>
<dbReference type="SUPFAM" id="SSF51011">
    <property type="entry name" value="Glycosyl hydrolase domain"/>
    <property type="match status" value="1"/>
</dbReference>
<accession>A0A2U1FR78</accession>
<evidence type="ECO:0000256" key="2">
    <source>
        <dbReference type="SAM" id="MobiDB-lite"/>
    </source>
</evidence>
<dbReference type="GO" id="GO:0005980">
    <property type="term" value="P:glycogen catabolic process"/>
    <property type="evidence" value="ECO:0007669"/>
    <property type="project" value="InterPro"/>
</dbReference>
<feature type="compositionally biased region" description="Basic and acidic residues" evidence="2">
    <location>
        <begin position="132"/>
        <end position="142"/>
    </location>
</feature>
<evidence type="ECO:0000256" key="1">
    <source>
        <dbReference type="ARBA" id="ARBA00008061"/>
    </source>
</evidence>
<dbReference type="InterPro" id="IPR011837">
    <property type="entry name" value="Glycogen_debranch_GlgX"/>
</dbReference>
<dbReference type="NCBIfam" id="TIGR02100">
    <property type="entry name" value="glgX_debranch"/>
    <property type="match status" value="1"/>
</dbReference>
<evidence type="ECO:0000259" key="3">
    <source>
        <dbReference type="SMART" id="SM00642"/>
    </source>
</evidence>
<name>A0A2U1FR78_9PSEU</name>
<dbReference type="SUPFAM" id="SSF81296">
    <property type="entry name" value="E set domains"/>
    <property type="match status" value="1"/>
</dbReference>
<dbReference type="CDD" id="cd11326">
    <property type="entry name" value="AmyAc_Glg_debranch"/>
    <property type="match status" value="1"/>
</dbReference>
<dbReference type="Gene3D" id="2.60.40.1180">
    <property type="entry name" value="Golgi alpha-mannosidase II"/>
    <property type="match status" value="1"/>
</dbReference>
<dbReference type="GO" id="GO:0004135">
    <property type="term" value="F:amylo-alpha-1,6-glucosidase activity"/>
    <property type="evidence" value="ECO:0007669"/>
    <property type="project" value="InterPro"/>
</dbReference>
<dbReference type="SUPFAM" id="SSF51445">
    <property type="entry name" value="(Trans)glycosidases"/>
    <property type="match status" value="1"/>
</dbReference>
<comment type="similarity">
    <text evidence="1">Belongs to the glycosyl hydrolase 13 family.</text>
</comment>
<gene>
    <name evidence="4" type="ORF">C8D89_101545</name>
</gene>
<keyword evidence="5" id="KW-1185">Reference proteome</keyword>
<proteinExistence type="inferred from homology"/>
<dbReference type="PANTHER" id="PTHR43002">
    <property type="entry name" value="GLYCOGEN DEBRANCHING ENZYME"/>
    <property type="match status" value="1"/>
</dbReference>
<feature type="compositionally biased region" description="Basic and acidic residues" evidence="2">
    <location>
        <begin position="476"/>
        <end position="492"/>
    </location>
</feature>
<protein>
    <submittedName>
        <fullName evidence="4">Glycogen operon protein</fullName>
    </submittedName>
</protein>
<dbReference type="InterPro" id="IPR006047">
    <property type="entry name" value="GH13_cat_dom"/>
</dbReference>
<comment type="caution">
    <text evidence="4">The sequence shown here is derived from an EMBL/GenBank/DDBJ whole genome shotgun (WGS) entry which is preliminary data.</text>
</comment>
<dbReference type="CDD" id="cd02856">
    <property type="entry name" value="E_set_GDE_Isoamylase_N"/>
    <property type="match status" value="1"/>
</dbReference>
<dbReference type="Pfam" id="PF00128">
    <property type="entry name" value="Alpha-amylase"/>
    <property type="match status" value="1"/>
</dbReference>
<reference evidence="4 5" key="1">
    <citation type="submission" date="2018-04" db="EMBL/GenBank/DDBJ databases">
        <title>Genomic Encyclopedia of Type Strains, Phase IV (KMG-IV): sequencing the most valuable type-strain genomes for metagenomic binning, comparative biology and taxonomic classification.</title>
        <authorList>
            <person name="Goeker M."/>
        </authorList>
    </citation>
    <scope>NUCLEOTIDE SEQUENCE [LARGE SCALE GENOMIC DNA]</scope>
    <source>
        <strain evidence="4 5">DSM 45771</strain>
    </source>
</reference>
<dbReference type="InterPro" id="IPR013783">
    <property type="entry name" value="Ig-like_fold"/>
</dbReference>
<dbReference type="Proteomes" id="UP000245639">
    <property type="component" value="Unassembled WGS sequence"/>
</dbReference>
<feature type="domain" description="Glycosyl hydrolase family 13 catalytic" evidence="3">
    <location>
        <begin position="169"/>
        <end position="577"/>
    </location>
</feature>